<protein>
    <submittedName>
        <fullName evidence="1">Uncharacterized protein</fullName>
    </submittedName>
</protein>
<reference evidence="1" key="1">
    <citation type="submission" date="2020-11" db="EMBL/GenBank/DDBJ databases">
        <authorList>
            <person name="Tran Van P."/>
        </authorList>
    </citation>
    <scope>NUCLEOTIDE SEQUENCE</scope>
</reference>
<dbReference type="EMBL" id="OB712535">
    <property type="protein sequence ID" value="CAD7238960.1"/>
    <property type="molecule type" value="Genomic_DNA"/>
</dbReference>
<feature type="non-terminal residue" evidence="1">
    <location>
        <position position="84"/>
    </location>
</feature>
<dbReference type="AlphaFoldDB" id="A0A7R9A0V9"/>
<feature type="non-terminal residue" evidence="1">
    <location>
        <position position="1"/>
    </location>
</feature>
<sequence>ESEVDAAALAIDKLELKVSQLEEKLAGGGAGDKKKEKTPEELEEWLDGLRTKRAELLRRKATLQQRKEKFSKRKTQESLERFVT</sequence>
<evidence type="ECO:0000313" key="1">
    <source>
        <dbReference type="EMBL" id="CAD7238960.1"/>
    </source>
</evidence>
<name>A0A7R9A0V9_9CRUS</name>
<gene>
    <name evidence="1" type="ORF">CTOB1V02_LOCUS16775</name>
</gene>
<proteinExistence type="predicted"/>
<organism evidence="1">
    <name type="scientific">Cyprideis torosa</name>
    <dbReference type="NCBI Taxonomy" id="163714"/>
    <lineage>
        <taxon>Eukaryota</taxon>
        <taxon>Metazoa</taxon>
        <taxon>Ecdysozoa</taxon>
        <taxon>Arthropoda</taxon>
        <taxon>Crustacea</taxon>
        <taxon>Oligostraca</taxon>
        <taxon>Ostracoda</taxon>
        <taxon>Podocopa</taxon>
        <taxon>Podocopida</taxon>
        <taxon>Cytherocopina</taxon>
        <taxon>Cytheroidea</taxon>
        <taxon>Cytherideidae</taxon>
        <taxon>Cyprideis</taxon>
    </lineage>
</organism>
<dbReference type="OrthoDB" id="7340501at2759"/>
<accession>A0A7R9A0V9</accession>